<dbReference type="Pfam" id="PF01636">
    <property type="entry name" value="APH"/>
    <property type="match status" value="1"/>
</dbReference>
<accession>A0ABR1SU13</accession>
<dbReference type="Proteomes" id="UP001396898">
    <property type="component" value="Unassembled WGS sequence"/>
</dbReference>
<dbReference type="Gene3D" id="3.90.1200.10">
    <property type="match status" value="1"/>
</dbReference>
<name>A0ABR1SU13_9PEZI</name>
<comment type="caution">
    <text evidence="2">The sequence shown here is derived from an EMBL/GenBank/DDBJ whole genome shotgun (WGS) entry which is preliminary data.</text>
</comment>
<evidence type="ECO:0000313" key="3">
    <source>
        <dbReference type="Proteomes" id="UP001396898"/>
    </source>
</evidence>
<reference evidence="2 3" key="1">
    <citation type="submission" date="2023-01" db="EMBL/GenBank/DDBJ databases">
        <title>Analysis of 21 Apiospora genomes using comparative genomics revels a genus with tremendous synthesis potential of carbohydrate active enzymes and secondary metabolites.</title>
        <authorList>
            <person name="Sorensen T."/>
        </authorList>
    </citation>
    <scope>NUCLEOTIDE SEQUENCE [LARGE SCALE GENOMIC DNA]</scope>
    <source>
        <strain evidence="2 3">CBS 20057</strain>
    </source>
</reference>
<feature type="domain" description="Aminoglycoside phosphotransferase" evidence="1">
    <location>
        <begin position="95"/>
        <end position="259"/>
    </location>
</feature>
<evidence type="ECO:0000259" key="1">
    <source>
        <dbReference type="Pfam" id="PF01636"/>
    </source>
</evidence>
<proteinExistence type="predicted"/>
<dbReference type="InterPro" id="IPR011009">
    <property type="entry name" value="Kinase-like_dom_sf"/>
</dbReference>
<organism evidence="2 3">
    <name type="scientific">Apiospora marii</name>
    <dbReference type="NCBI Taxonomy" id="335849"/>
    <lineage>
        <taxon>Eukaryota</taxon>
        <taxon>Fungi</taxon>
        <taxon>Dikarya</taxon>
        <taxon>Ascomycota</taxon>
        <taxon>Pezizomycotina</taxon>
        <taxon>Sordariomycetes</taxon>
        <taxon>Xylariomycetidae</taxon>
        <taxon>Amphisphaeriales</taxon>
        <taxon>Apiosporaceae</taxon>
        <taxon>Apiospora</taxon>
    </lineage>
</organism>
<protein>
    <submittedName>
        <fullName evidence="2">Protein kinase-like protein</fullName>
    </submittedName>
</protein>
<dbReference type="EMBL" id="JAQQWI010000003">
    <property type="protein sequence ID" value="KAK8037175.1"/>
    <property type="molecule type" value="Genomic_DNA"/>
</dbReference>
<sequence length="361" mass="40694">MGSELNQESIESFFDKRESTSRIECDEVARNIIGNGCIAQAAGIQGASSYTVECMTKSILSFRQRGSILDSRVINLAKDIHGRLIPDVSYCGNVGEGAEGLIVYRMSYLPGAPVYELYPKINEAKLEDKHKISKFYKDLAGYFARCWWKPLSDVANWNAMSLMKDDDFRIDESEVRRRLDLLKSSKLFPSVDVVVARIEDSLPALFGRTREWPKVLTHGNLSDRHILLDSNTFAITGILGWTRSTIGVFGLDLAILNNLRTFRGDGDSITGHACWREMEDLFWDEFWSLAGIKEDKRANTRYLAETAAELAFLFQYSFQSLPRGDMKDDLATENGGMLEVNFGLKSKILRVQLALADVRLS</sequence>
<evidence type="ECO:0000313" key="2">
    <source>
        <dbReference type="EMBL" id="KAK8037175.1"/>
    </source>
</evidence>
<dbReference type="SUPFAM" id="SSF56112">
    <property type="entry name" value="Protein kinase-like (PK-like)"/>
    <property type="match status" value="1"/>
</dbReference>
<gene>
    <name evidence="2" type="ORF">PG991_001489</name>
</gene>
<dbReference type="InterPro" id="IPR002575">
    <property type="entry name" value="Aminoglycoside_PTrfase"/>
</dbReference>
<keyword evidence="3" id="KW-1185">Reference proteome</keyword>